<gene>
    <name evidence="2" type="ORF">Dsin_003615</name>
</gene>
<comment type="caution">
    <text evidence="2">The sequence shown here is derived from an EMBL/GenBank/DDBJ whole genome shotgun (WGS) entry which is preliminary data.</text>
</comment>
<accession>A0AAE0B9A2</accession>
<sequence length="684" mass="77989">MEPPHEDLPPVTFSFQSHGDLLSAMEDLERNITEEMKTTKLFAEMFQSKIKEARKRIDAHERLLLQLEVLTKLEKQLEITLEKYSNSIGDKSEHINSFKNIFSTFETLKNVNDSVDESENLENTQGFVELKRMMKLLELRIIDLVSKIEIESSESSLADLESELEKFRSTVSTSLQLEKRELNKGRLIDLISRYHGIKDMVAIYNLGVRFEGEIDDIKFCTDTEKKSVTYSTNCELYEIYNTMKGILIRYMRDYCVKGGEEVIGDSKQEAENFRIQFAQDCRKHSDLTEIGQHLEVIEQEMVQMFIRSATLTVDEDKRLKADITLWEKILHDIQSRTAKLGIKSDDDFDVSEGGESSVFYKFDQMLKSFYKAKDELRIAVGGPSPYGAVGSWKNANLDINDYVVDYKFQKKILALSSVIGNYKHAIDLVEARISKETVDNTLKEIFSLLSTYLRQFDEFSWKKLKSTINLYFAMKFGVGDPMSSGSDEESPGVAYFNKVQNKKDIYVSTIVGCNVELVDIYVYTMWNLDIAMLRESIGNAVFFSVYEHARYYMHLQLKSVSSDHSNLIDMGIGIMNGGLGGVADVALLQLEYVPDQLCPIVADFAPLLPLFPSVCSGVVSKVVNAQLPCYYQSILQGDDLQCSLRQQVLLSIWTLACQEYGTDSDDEYGGHIAEEEEALVWQRS</sequence>
<name>A0AAE0B9A2_9ROSI</name>
<dbReference type="EMBL" id="JANJYJ010000001">
    <property type="protein sequence ID" value="KAK3231734.1"/>
    <property type="molecule type" value="Genomic_DNA"/>
</dbReference>
<keyword evidence="1" id="KW-0175">Coiled coil</keyword>
<evidence type="ECO:0000256" key="1">
    <source>
        <dbReference type="SAM" id="Coils"/>
    </source>
</evidence>
<dbReference type="AlphaFoldDB" id="A0AAE0B9A2"/>
<feature type="coiled-coil region" evidence="1">
    <location>
        <begin position="43"/>
        <end position="87"/>
    </location>
</feature>
<proteinExistence type="predicted"/>
<reference evidence="2" key="1">
    <citation type="journal article" date="2023" name="Plant J.">
        <title>Genome sequences and population genomics provide insights into the demographic history, inbreeding, and mutation load of two 'living fossil' tree species of Dipteronia.</title>
        <authorList>
            <person name="Feng Y."/>
            <person name="Comes H.P."/>
            <person name="Chen J."/>
            <person name="Zhu S."/>
            <person name="Lu R."/>
            <person name="Zhang X."/>
            <person name="Li P."/>
            <person name="Qiu J."/>
            <person name="Olsen K.M."/>
            <person name="Qiu Y."/>
        </authorList>
    </citation>
    <scope>NUCLEOTIDE SEQUENCE</scope>
    <source>
        <strain evidence="2">NBL</strain>
    </source>
</reference>
<evidence type="ECO:0000313" key="2">
    <source>
        <dbReference type="EMBL" id="KAK3231734.1"/>
    </source>
</evidence>
<protein>
    <submittedName>
        <fullName evidence="2">Uncharacterized protein</fullName>
    </submittedName>
</protein>
<evidence type="ECO:0000313" key="3">
    <source>
        <dbReference type="Proteomes" id="UP001281410"/>
    </source>
</evidence>
<organism evidence="2 3">
    <name type="scientific">Dipteronia sinensis</name>
    <dbReference type="NCBI Taxonomy" id="43782"/>
    <lineage>
        <taxon>Eukaryota</taxon>
        <taxon>Viridiplantae</taxon>
        <taxon>Streptophyta</taxon>
        <taxon>Embryophyta</taxon>
        <taxon>Tracheophyta</taxon>
        <taxon>Spermatophyta</taxon>
        <taxon>Magnoliopsida</taxon>
        <taxon>eudicotyledons</taxon>
        <taxon>Gunneridae</taxon>
        <taxon>Pentapetalae</taxon>
        <taxon>rosids</taxon>
        <taxon>malvids</taxon>
        <taxon>Sapindales</taxon>
        <taxon>Sapindaceae</taxon>
        <taxon>Hippocastanoideae</taxon>
        <taxon>Acereae</taxon>
        <taxon>Dipteronia</taxon>
    </lineage>
</organism>
<dbReference type="Proteomes" id="UP001281410">
    <property type="component" value="Unassembled WGS sequence"/>
</dbReference>
<keyword evidence="3" id="KW-1185">Reference proteome</keyword>